<dbReference type="AlphaFoldDB" id="A0AAD7C7K4"/>
<sequence length="745" mass="82655">MSRGLPPHWAPGVVSEIKQKLQTETQTQGRALGRKGLLYLQKTAPSVKPEEKVRITARRMLKAERDERMDVTHALTPVKQYMPGFTRPSDLRSSNWFPGGSYVSRSKVYESPVEDAYLPYTVFILESRYNIRFGIGRVDAPHYVYGVCLEEDLPAVLARYNSSNPPDRSLLEFMDNARWPDGPQQRKETVKWWDSREELQEALEALGSVKASAPTDAAAKPKAGKQAKLAFMALPRPQSTAQPVRAFHSSSARHVGGSYNDDHVVPKFYVRHKQDKGDENEKQLEEDSSSLMPHLSDSILSDDLVASTRRLASKIPTDLFNEDGVLVHPSGFVVPTPSDATERKERERDLAQQTAAVAERVLEEDFSDVSAETSSRRGKVPFEVRGVDGTVTHPSGFEPPTAADEFEHSGNHTVDSHIGEQPLTLGSNPVPGSKRGLHTSAVVRAQEVQWDFQRAKMQQPATKGGPFWRPLLTLTVSTRPIALSLIRLARSGPTGTPFHALLDNDDKKCRISFANRIRSLRLRRMQNLAVEMGQVLNGMRGGVIGLRLSPDTMGRGIGGEGLQDPIPFDKQQIQVGVAKSFGLATELKEMFRQRDSEEISASNGPVFEMFDLDDHGNRFKTGTGEAVPWRAAPETKARRIMQGAVPVAASKPVAASEDAAEEEEELELLEDVADDQSPLPHPFELATSKGKVLYGPKDGQERTLELKPMLARRLVQRRLDSFHLAKEQSLAYVLATRHKQVDLPA</sequence>
<evidence type="ECO:0000313" key="3">
    <source>
        <dbReference type="Proteomes" id="UP001221142"/>
    </source>
</evidence>
<proteinExistence type="predicted"/>
<name>A0AAD7C7K4_9AGAR</name>
<dbReference type="Proteomes" id="UP001221142">
    <property type="component" value="Unassembled WGS sequence"/>
</dbReference>
<evidence type="ECO:0000256" key="1">
    <source>
        <dbReference type="SAM" id="MobiDB-lite"/>
    </source>
</evidence>
<dbReference type="EMBL" id="JARKIF010000004">
    <property type="protein sequence ID" value="KAJ7641348.1"/>
    <property type="molecule type" value="Genomic_DNA"/>
</dbReference>
<organism evidence="2 3">
    <name type="scientific">Roridomyces roridus</name>
    <dbReference type="NCBI Taxonomy" id="1738132"/>
    <lineage>
        <taxon>Eukaryota</taxon>
        <taxon>Fungi</taxon>
        <taxon>Dikarya</taxon>
        <taxon>Basidiomycota</taxon>
        <taxon>Agaricomycotina</taxon>
        <taxon>Agaricomycetes</taxon>
        <taxon>Agaricomycetidae</taxon>
        <taxon>Agaricales</taxon>
        <taxon>Marasmiineae</taxon>
        <taxon>Mycenaceae</taxon>
        <taxon>Roridomyces</taxon>
    </lineage>
</organism>
<gene>
    <name evidence="2" type="ORF">FB45DRAFT_899992</name>
</gene>
<keyword evidence="3" id="KW-1185">Reference proteome</keyword>
<accession>A0AAD7C7K4</accession>
<feature type="compositionally biased region" description="Basic and acidic residues" evidence="1">
    <location>
        <begin position="405"/>
        <end position="418"/>
    </location>
</feature>
<reference evidence="2" key="1">
    <citation type="submission" date="2023-03" db="EMBL/GenBank/DDBJ databases">
        <title>Massive genome expansion in bonnet fungi (Mycena s.s.) driven by repeated elements and novel gene families across ecological guilds.</title>
        <authorList>
            <consortium name="Lawrence Berkeley National Laboratory"/>
            <person name="Harder C.B."/>
            <person name="Miyauchi S."/>
            <person name="Viragh M."/>
            <person name="Kuo A."/>
            <person name="Thoen E."/>
            <person name="Andreopoulos B."/>
            <person name="Lu D."/>
            <person name="Skrede I."/>
            <person name="Drula E."/>
            <person name="Henrissat B."/>
            <person name="Morin E."/>
            <person name="Kohler A."/>
            <person name="Barry K."/>
            <person name="LaButti K."/>
            <person name="Morin E."/>
            <person name="Salamov A."/>
            <person name="Lipzen A."/>
            <person name="Mereny Z."/>
            <person name="Hegedus B."/>
            <person name="Baldrian P."/>
            <person name="Stursova M."/>
            <person name="Weitz H."/>
            <person name="Taylor A."/>
            <person name="Grigoriev I.V."/>
            <person name="Nagy L.G."/>
            <person name="Martin F."/>
            <person name="Kauserud H."/>
        </authorList>
    </citation>
    <scope>NUCLEOTIDE SEQUENCE</scope>
    <source>
        <strain evidence="2">9284</strain>
    </source>
</reference>
<feature type="region of interest" description="Disordered" evidence="1">
    <location>
        <begin position="386"/>
        <end position="434"/>
    </location>
</feature>
<feature type="region of interest" description="Disordered" evidence="1">
    <location>
        <begin position="272"/>
        <end position="295"/>
    </location>
</feature>
<protein>
    <submittedName>
        <fullName evidence="2">Uncharacterized protein</fullName>
    </submittedName>
</protein>
<comment type="caution">
    <text evidence="2">The sequence shown here is derived from an EMBL/GenBank/DDBJ whole genome shotgun (WGS) entry which is preliminary data.</text>
</comment>
<evidence type="ECO:0000313" key="2">
    <source>
        <dbReference type="EMBL" id="KAJ7641348.1"/>
    </source>
</evidence>
<feature type="compositionally biased region" description="Basic and acidic residues" evidence="1">
    <location>
        <begin position="275"/>
        <end position="285"/>
    </location>
</feature>